<dbReference type="GeneID" id="5739552"/>
<keyword evidence="3" id="KW-0542">Nucleomorph</keyword>
<feature type="transmembrane region" description="Helical" evidence="2">
    <location>
        <begin position="6"/>
        <end position="24"/>
    </location>
</feature>
<sequence length="62" mass="6764">METGSLDWLFVLISGLILSGAIGLQKSLGDVIGDEANLDPSAKNKSDTMNNKKKNFLKKRKN</sequence>
<evidence type="ECO:0000313" key="3">
    <source>
        <dbReference type="EMBL" id="ABW98193.1"/>
    </source>
</evidence>
<organism evidence="3 4">
    <name type="scientific">Hemiselmis andersenii</name>
    <name type="common">Cryptophyte alga</name>
    <dbReference type="NCBI Taxonomy" id="464988"/>
    <lineage>
        <taxon>Eukaryota</taxon>
        <taxon>Cryptophyceae</taxon>
        <taxon>Cryptomonadales</taxon>
        <taxon>Hemiselmidaceae</taxon>
        <taxon>Hemiselmis</taxon>
    </lineage>
</organism>
<gene>
    <name evidence="3" type="ORF">HAN_3g383</name>
</gene>
<feature type="region of interest" description="Disordered" evidence="1">
    <location>
        <begin position="39"/>
        <end position="62"/>
    </location>
</feature>
<evidence type="ECO:0000256" key="1">
    <source>
        <dbReference type="SAM" id="MobiDB-lite"/>
    </source>
</evidence>
<geneLocation type="nucleomorph" evidence="3"/>
<dbReference type="Proteomes" id="UP000243127">
    <property type="component" value="Nucleomorph 3"/>
</dbReference>
<evidence type="ECO:0000313" key="4">
    <source>
        <dbReference type="Proteomes" id="UP000243127"/>
    </source>
</evidence>
<proteinExistence type="predicted"/>
<protein>
    <submittedName>
        <fullName evidence="3">Uncharacterized protein</fullName>
    </submittedName>
</protein>
<accession>A9BL10</accession>
<keyword evidence="2" id="KW-0812">Transmembrane</keyword>
<feature type="compositionally biased region" description="Basic residues" evidence="1">
    <location>
        <begin position="51"/>
        <end position="62"/>
    </location>
</feature>
<evidence type="ECO:0000256" key="2">
    <source>
        <dbReference type="SAM" id="Phobius"/>
    </source>
</evidence>
<dbReference type="EMBL" id="CP000883">
    <property type="protein sequence ID" value="ABW98193.1"/>
    <property type="molecule type" value="Genomic_DNA"/>
</dbReference>
<dbReference type="RefSeq" id="XP_001712518.1">
    <property type="nucleotide sequence ID" value="XM_001712466.1"/>
</dbReference>
<dbReference type="AlphaFoldDB" id="A9BL10"/>
<keyword evidence="2" id="KW-0472">Membrane</keyword>
<keyword evidence="2" id="KW-1133">Transmembrane helix</keyword>
<name>A9BL10_HEMAN</name>
<reference evidence="3 4" key="1">
    <citation type="journal article" date="2007" name="Proc. Natl. Acad. Sci. U.S.A.">
        <title>Nucleomorph genome of Hemiselmis andersenii reveals complete intron loss and compaction as a driver of protein structure and function.</title>
        <authorList>
            <person name="Lane C.E."/>
            <person name="van den Heuvel K."/>
            <person name="Kozera C."/>
            <person name="Curtis B.A."/>
            <person name="Parsons B.J."/>
            <person name="Bowman S."/>
            <person name="Archibald J.M."/>
        </authorList>
    </citation>
    <scope>NUCLEOTIDE SEQUENCE [LARGE SCALE GENOMIC DNA]</scope>
    <source>
        <strain evidence="3 4">CCMP644</strain>
    </source>
</reference>